<reference evidence="2" key="1">
    <citation type="journal article" date="2023" name="Hortic. Res.">
        <title>A chromosome-level phased genome enabling allele-level studies in sweet orange: a case study on citrus Huanglongbing tolerance.</title>
        <authorList>
            <person name="Wu B."/>
            <person name="Yu Q."/>
            <person name="Deng Z."/>
            <person name="Duan Y."/>
            <person name="Luo F."/>
            <person name="Gmitter F. Jr."/>
        </authorList>
    </citation>
    <scope>NUCLEOTIDE SEQUENCE [LARGE SCALE GENOMIC DNA]</scope>
    <source>
        <strain evidence="2">cv. Valencia</strain>
    </source>
</reference>
<evidence type="ECO:0000313" key="1">
    <source>
        <dbReference type="EMBL" id="KAH9783010.1"/>
    </source>
</evidence>
<protein>
    <submittedName>
        <fullName evidence="1">Disease resistance-like protein DSC1</fullName>
    </submittedName>
</protein>
<accession>A0ACB8MCZ7</accession>
<gene>
    <name evidence="1" type="ORF">KPL71_009154</name>
</gene>
<keyword evidence="2" id="KW-1185">Reference proteome</keyword>
<organism evidence="1 2">
    <name type="scientific">Citrus sinensis</name>
    <name type="common">Sweet orange</name>
    <name type="synonym">Citrus aurantium var. sinensis</name>
    <dbReference type="NCBI Taxonomy" id="2711"/>
    <lineage>
        <taxon>Eukaryota</taxon>
        <taxon>Viridiplantae</taxon>
        <taxon>Streptophyta</taxon>
        <taxon>Embryophyta</taxon>
        <taxon>Tracheophyta</taxon>
        <taxon>Spermatophyta</taxon>
        <taxon>Magnoliopsida</taxon>
        <taxon>eudicotyledons</taxon>
        <taxon>Gunneridae</taxon>
        <taxon>Pentapetalae</taxon>
        <taxon>rosids</taxon>
        <taxon>malvids</taxon>
        <taxon>Sapindales</taxon>
        <taxon>Rutaceae</taxon>
        <taxon>Aurantioideae</taxon>
        <taxon>Citrus</taxon>
    </lineage>
</organism>
<sequence>MASTSPSKYDVFLSFKGKDTRDNFTSNLHAGLCRKKVKVFIDEELNRGDEMTPALLSAIEGSKTLRNVRFFENVEFVGEDTVKDLVFEEECVDIPIDAMNEEVKSMKDNDIWDLVSLLEDAKPLVANRYLRSRGIQKESSKKISRKSHRKEEAKDSKVGAAKKYEVFLSFRGEDTRKGFTSHLAAALDQKQIQFFIDDEELKKGDEISPALANAIETSDISIIIFSKDYASSKWCLSELVKILDCKKMNGQIVIPVFYHVDPSDVRKQSGSFGEAFVEYEKNFPHKVKKWRDALTEASSLSGYDATESRTEAELVKEIAADISKKLEDMSDSTDLDGFVGLNSRIEEVKSLLCLESRDVRIVGIWGMGGIGKTTIASAVFHQISRHFQGKCFMANVREESNKMEAIHVRDEVISQVLGDKNLKIGTLVIHQNIRKRLRQVKMLIVLDEVHDGFTQLESLAGELDKFTTGSRIIITTRDKQVLDKCGVNYVYEVEGLEHNKALELFYRKAFRQNNCPPGFLGLSLEVVHYARNNPLALEVLGSSLYQKSKQQWEDRLHNLRLISEPNIYKVLKISYDELNSKEKEMFLDIACFFKGEDLDLVTRIQDNPISARHGLNNLVGKSLIKISSWNRANRLQMHDLLQEMGQTIVCQESVKEPGKRSRLWDHIDVSHVLKKNKGTDNIEGIFLNLSKINDLHLSPQAFAKMSNLRLLKFYMPEHDGVPITSSKVHLDQGLEYLPEELRYLHWHEYPLKTLPFDFEPENLTELSLPYSKVEQSWGGKRKAFKLKFIDLSHSQYLIRMPDLSEAPNLERINLLNCTNLVSVPSSIQNFNHLKFPQISGSVTKLILWETAIKEVPSSVGCLTNLKVLGLSQCLRLKRISTSILKLKSLQNLYLIQCFDLENFPEILEKMEYLSYNALGRTKIRELPSTFEKGEGTESQLPSSVADTNDLEGLSLYLRNYALNGCLSSLEYLDLSGNDFESLPASIKQLSRLRKLHLCYCDKLQSIPELPLSLKWLDASNCERLQTFPEISSYLEEVDASVLERLSKHYRRLHDYSRYSPRDSSIEFWFNNCLKLNEKAKNNNNLADTQLRIRHMAIASLRLPYELEVLEPCKLRGSAIIMPGSKIPEWFSNQSSGSEITLQLPHHCCQNLIGFAVSFVLVPHEKMWDGFHIGGTCDFEMNTLSGRKRVRGCLFMNNFNEFTSYSDHVVVGFNVCGVHFGFPDDNHHTTVSFQFNSFVYVVKHCGVCPVYAKPNDTKPNTFTLNFASQISKLDDMASTS</sequence>
<evidence type="ECO:0000313" key="2">
    <source>
        <dbReference type="Proteomes" id="UP000829398"/>
    </source>
</evidence>
<proteinExistence type="predicted"/>
<comment type="caution">
    <text evidence="1">The sequence shown here is derived from an EMBL/GenBank/DDBJ whole genome shotgun (WGS) entry which is preliminary data.</text>
</comment>
<dbReference type="Proteomes" id="UP000829398">
    <property type="component" value="Chromosome 3"/>
</dbReference>
<name>A0ACB8MCZ7_CITSI</name>
<dbReference type="EMBL" id="CM039172">
    <property type="protein sequence ID" value="KAH9783010.1"/>
    <property type="molecule type" value="Genomic_DNA"/>
</dbReference>